<evidence type="ECO:0000256" key="3">
    <source>
        <dbReference type="RuleBase" id="RU003476"/>
    </source>
</evidence>
<gene>
    <name evidence="5" type="ORF">KDH_19570</name>
</gene>
<evidence type="ECO:0000259" key="4">
    <source>
        <dbReference type="PROSITE" id="PS51462"/>
    </source>
</evidence>
<dbReference type="PANTHER" id="PTHR43046">
    <property type="entry name" value="GDP-MANNOSE MANNOSYL HYDROLASE"/>
    <property type="match status" value="1"/>
</dbReference>
<keyword evidence="6" id="KW-1185">Reference proteome</keyword>
<comment type="caution">
    <text evidence="5">The sequence shown here is derived from an EMBL/GenBank/DDBJ whole genome shotgun (WGS) entry which is preliminary data.</text>
</comment>
<evidence type="ECO:0000313" key="6">
    <source>
        <dbReference type="Proteomes" id="UP001344906"/>
    </source>
</evidence>
<dbReference type="InterPro" id="IPR015797">
    <property type="entry name" value="NUDIX_hydrolase-like_dom_sf"/>
</dbReference>
<evidence type="ECO:0000256" key="2">
    <source>
        <dbReference type="ARBA" id="ARBA00022801"/>
    </source>
</evidence>
<protein>
    <recommendedName>
        <fullName evidence="4">Nudix hydrolase domain-containing protein</fullName>
    </recommendedName>
</protein>
<organism evidence="5 6">
    <name type="scientific">Dictyobacter halimunensis</name>
    <dbReference type="NCBI Taxonomy" id="3026934"/>
    <lineage>
        <taxon>Bacteria</taxon>
        <taxon>Bacillati</taxon>
        <taxon>Chloroflexota</taxon>
        <taxon>Ktedonobacteria</taxon>
        <taxon>Ktedonobacterales</taxon>
        <taxon>Dictyobacteraceae</taxon>
        <taxon>Dictyobacter</taxon>
    </lineage>
</organism>
<dbReference type="InterPro" id="IPR000086">
    <property type="entry name" value="NUDIX_hydrolase_dom"/>
</dbReference>
<dbReference type="Gene3D" id="3.90.79.10">
    <property type="entry name" value="Nucleoside Triphosphate Pyrophosphohydrolase"/>
    <property type="match status" value="1"/>
</dbReference>
<feature type="domain" description="Nudix hydrolase" evidence="4">
    <location>
        <begin position="34"/>
        <end position="168"/>
    </location>
</feature>
<accession>A0ABQ6FRH8</accession>
<reference evidence="5 6" key="1">
    <citation type="submission" date="2023-02" db="EMBL/GenBank/DDBJ databases">
        <title>Dictyobacter halimunensis sp. nov., a new member of the class Ktedonobacteria from forest soil in a geothermal area.</title>
        <authorList>
            <person name="Rachmania M.K."/>
            <person name="Ningsih F."/>
            <person name="Sakai Y."/>
            <person name="Yabe S."/>
            <person name="Yokota A."/>
            <person name="Sjamsuridzal W."/>
        </authorList>
    </citation>
    <scope>NUCLEOTIDE SEQUENCE [LARGE SCALE GENOMIC DNA]</scope>
    <source>
        <strain evidence="5 6">S3.2.2.5</strain>
    </source>
</reference>
<comment type="similarity">
    <text evidence="3">Belongs to the Nudix hydrolase family.</text>
</comment>
<evidence type="ECO:0000256" key="1">
    <source>
        <dbReference type="ARBA" id="ARBA00001946"/>
    </source>
</evidence>
<keyword evidence="2 3" id="KW-0378">Hydrolase</keyword>
<dbReference type="PROSITE" id="PS00893">
    <property type="entry name" value="NUDIX_BOX"/>
    <property type="match status" value="1"/>
</dbReference>
<dbReference type="PRINTS" id="PR00502">
    <property type="entry name" value="NUDIXFAMILY"/>
</dbReference>
<dbReference type="PROSITE" id="PS51462">
    <property type="entry name" value="NUDIX"/>
    <property type="match status" value="1"/>
</dbReference>
<dbReference type="InterPro" id="IPR020476">
    <property type="entry name" value="Nudix_hydrolase"/>
</dbReference>
<name>A0ABQ6FRH8_9CHLR</name>
<comment type="cofactor">
    <cofactor evidence="1">
        <name>Mg(2+)</name>
        <dbReference type="ChEBI" id="CHEBI:18420"/>
    </cofactor>
</comment>
<dbReference type="Proteomes" id="UP001344906">
    <property type="component" value="Unassembled WGS sequence"/>
</dbReference>
<dbReference type="InterPro" id="IPR020084">
    <property type="entry name" value="NUDIX_hydrolase_CS"/>
</dbReference>
<evidence type="ECO:0000313" key="5">
    <source>
        <dbReference type="EMBL" id="GLV55110.1"/>
    </source>
</evidence>
<dbReference type="SUPFAM" id="SSF55811">
    <property type="entry name" value="Nudix"/>
    <property type="match status" value="1"/>
</dbReference>
<dbReference type="PANTHER" id="PTHR43046:SF16">
    <property type="entry name" value="ADP-RIBOSE PYROPHOSPHATASE YJHB-RELATED"/>
    <property type="match status" value="1"/>
</dbReference>
<dbReference type="RefSeq" id="WP_338249158.1">
    <property type="nucleotide sequence ID" value="NZ_BSRI01000001.1"/>
</dbReference>
<sequence length="174" mass="19915">MTNPTDQVIRTEQNISWLPQPNESWHVLSSVPPPQEAITTAFIFAFEGEQLVMSHLVRRGWDIPGGHIEPGETPEEAARREIYEETGTRVGALRFFGYQHLHMSGPMPDGYGYPYPDSYQVFYLARVTALDDFSSTFESHGRGLFSPNEARQLSWIRENLDFYEAALQAIRQLH</sequence>
<dbReference type="Pfam" id="PF00293">
    <property type="entry name" value="NUDIX"/>
    <property type="match status" value="1"/>
</dbReference>
<proteinExistence type="inferred from homology"/>
<dbReference type="EMBL" id="BSRI01000001">
    <property type="protein sequence ID" value="GLV55110.1"/>
    <property type="molecule type" value="Genomic_DNA"/>
</dbReference>